<organism evidence="1 2">
    <name type="scientific">Globisporangium ultimum (strain ATCC 200006 / CBS 805.95 / DAOM BR144)</name>
    <name type="common">Pythium ultimum</name>
    <dbReference type="NCBI Taxonomy" id="431595"/>
    <lineage>
        <taxon>Eukaryota</taxon>
        <taxon>Sar</taxon>
        <taxon>Stramenopiles</taxon>
        <taxon>Oomycota</taxon>
        <taxon>Peronosporomycetes</taxon>
        <taxon>Pythiales</taxon>
        <taxon>Pythiaceae</taxon>
        <taxon>Globisporangium</taxon>
    </lineage>
</organism>
<evidence type="ECO:0000313" key="1">
    <source>
        <dbReference type="EnsemblProtists" id="PYU1_T014940"/>
    </source>
</evidence>
<dbReference type="SUPFAM" id="SSF53474">
    <property type="entry name" value="alpha/beta-Hydrolases"/>
    <property type="match status" value="1"/>
</dbReference>
<dbReference type="InParanoid" id="K3XCJ1"/>
<dbReference type="InterPro" id="IPR029058">
    <property type="entry name" value="AB_hydrolase_fold"/>
</dbReference>
<reference evidence="2" key="1">
    <citation type="journal article" date="2010" name="Genome Biol.">
        <title>Genome sequence of the necrotrophic plant pathogen Pythium ultimum reveals original pathogenicity mechanisms and effector repertoire.</title>
        <authorList>
            <person name="Levesque C.A."/>
            <person name="Brouwer H."/>
            <person name="Cano L."/>
            <person name="Hamilton J.P."/>
            <person name="Holt C."/>
            <person name="Huitema E."/>
            <person name="Raffaele S."/>
            <person name="Robideau G.P."/>
            <person name="Thines M."/>
            <person name="Win J."/>
            <person name="Zerillo M.M."/>
            <person name="Beakes G.W."/>
            <person name="Boore J.L."/>
            <person name="Busam D."/>
            <person name="Dumas B."/>
            <person name="Ferriera S."/>
            <person name="Fuerstenberg S.I."/>
            <person name="Gachon C.M."/>
            <person name="Gaulin E."/>
            <person name="Govers F."/>
            <person name="Grenville-Briggs L."/>
            <person name="Horner N."/>
            <person name="Hostetler J."/>
            <person name="Jiang R.H."/>
            <person name="Johnson J."/>
            <person name="Krajaejun T."/>
            <person name="Lin H."/>
            <person name="Meijer H.J."/>
            <person name="Moore B."/>
            <person name="Morris P."/>
            <person name="Phuntmart V."/>
            <person name="Puiu D."/>
            <person name="Shetty J."/>
            <person name="Stajich J.E."/>
            <person name="Tripathy S."/>
            <person name="Wawra S."/>
            <person name="van West P."/>
            <person name="Whitty B.R."/>
            <person name="Coutinho P.M."/>
            <person name="Henrissat B."/>
            <person name="Martin F."/>
            <person name="Thomas P.D."/>
            <person name="Tyler B.M."/>
            <person name="De Vries R.P."/>
            <person name="Kamoun S."/>
            <person name="Yandell M."/>
            <person name="Tisserat N."/>
            <person name="Buell C.R."/>
        </authorList>
    </citation>
    <scope>NUCLEOTIDE SEQUENCE</scope>
    <source>
        <strain evidence="2">DAOM:BR144</strain>
    </source>
</reference>
<sequence>MRVAIHHHLVTYTRSGNDSTLEFNTFNFIGRIKDLQAVLEYAQSVYPGSPIHAVGASAGSALLIRYLGKYNKKKIIKSAMLILPGCNLV</sequence>
<keyword evidence="2" id="KW-1185">Reference proteome</keyword>
<dbReference type="EMBL" id="ADOS01001496">
    <property type="status" value="NOT_ANNOTATED_CDS"/>
    <property type="molecule type" value="Genomic_DNA"/>
</dbReference>
<dbReference type="Proteomes" id="UP000019132">
    <property type="component" value="Unassembled WGS sequence"/>
</dbReference>
<accession>K3XCJ1</accession>
<dbReference type="VEuPathDB" id="FungiDB:PYU1_G014909"/>
<name>K3XCJ1_GLOUD</name>
<dbReference type="EnsemblProtists" id="PYU1_T014940">
    <property type="protein sequence ID" value="PYU1_T014940"/>
    <property type="gene ID" value="PYU1_G014909"/>
</dbReference>
<dbReference type="Gene3D" id="3.40.50.1820">
    <property type="entry name" value="alpha/beta hydrolase"/>
    <property type="match status" value="1"/>
</dbReference>
<evidence type="ECO:0000313" key="2">
    <source>
        <dbReference type="Proteomes" id="UP000019132"/>
    </source>
</evidence>
<dbReference type="HOGENOM" id="CLU_2459682_0_0_1"/>
<dbReference type="AlphaFoldDB" id="K3XCJ1"/>
<evidence type="ECO:0008006" key="3">
    <source>
        <dbReference type="Google" id="ProtNLM"/>
    </source>
</evidence>
<reference evidence="1" key="3">
    <citation type="submission" date="2015-02" db="UniProtKB">
        <authorList>
            <consortium name="EnsemblProtists"/>
        </authorList>
    </citation>
    <scope>IDENTIFICATION</scope>
    <source>
        <strain evidence="1">DAOM BR144</strain>
    </source>
</reference>
<protein>
    <recommendedName>
        <fullName evidence="3">Serine aminopeptidase S33 domain-containing protein</fullName>
    </recommendedName>
</protein>
<reference evidence="2" key="2">
    <citation type="submission" date="2010-04" db="EMBL/GenBank/DDBJ databases">
        <authorList>
            <person name="Buell R."/>
            <person name="Hamilton J."/>
            <person name="Hostetler J."/>
        </authorList>
    </citation>
    <scope>NUCLEOTIDE SEQUENCE [LARGE SCALE GENOMIC DNA]</scope>
    <source>
        <strain evidence="2">DAOM:BR144</strain>
    </source>
</reference>
<proteinExistence type="predicted"/>